<comment type="similarity">
    <text evidence="4 10">Belongs to the DHPS family.</text>
</comment>
<keyword evidence="8 10" id="KW-0460">Magnesium</keyword>
<comment type="catalytic activity">
    <reaction evidence="1">
        <text>(7,8-dihydropterin-6-yl)methyl diphosphate + 4-aminobenzoate = 7,8-dihydropteroate + diphosphate</text>
        <dbReference type="Rhea" id="RHEA:19949"/>
        <dbReference type="ChEBI" id="CHEBI:17836"/>
        <dbReference type="ChEBI" id="CHEBI:17839"/>
        <dbReference type="ChEBI" id="CHEBI:33019"/>
        <dbReference type="ChEBI" id="CHEBI:72950"/>
        <dbReference type="EC" id="2.5.1.15"/>
    </reaction>
</comment>
<dbReference type="PANTHER" id="PTHR20941:SF1">
    <property type="entry name" value="FOLIC ACID SYNTHESIS PROTEIN FOL1"/>
    <property type="match status" value="1"/>
</dbReference>
<dbReference type="Pfam" id="PF00809">
    <property type="entry name" value="Pterin_bind"/>
    <property type="match status" value="1"/>
</dbReference>
<gene>
    <name evidence="12" type="primary">folP</name>
    <name evidence="12" type="ORF">AB2L27_16770</name>
</gene>
<dbReference type="Proteomes" id="UP001565927">
    <property type="component" value="Unassembled WGS sequence"/>
</dbReference>
<dbReference type="InterPro" id="IPR045031">
    <property type="entry name" value="DHP_synth-like"/>
</dbReference>
<evidence type="ECO:0000259" key="11">
    <source>
        <dbReference type="PROSITE" id="PS50972"/>
    </source>
</evidence>
<feature type="domain" description="Pterin-binding" evidence="11">
    <location>
        <begin position="10"/>
        <end position="266"/>
    </location>
</feature>
<dbReference type="GO" id="GO:0004156">
    <property type="term" value="F:dihydropteroate synthase activity"/>
    <property type="evidence" value="ECO:0007669"/>
    <property type="project" value="UniProtKB-EC"/>
</dbReference>
<reference evidence="12 13" key="1">
    <citation type="submission" date="2024-07" db="EMBL/GenBank/DDBJ databases">
        <authorList>
            <person name="Thanompreechachai J."/>
            <person name="Duangmal K."/>
        </authorList>
    </citation>
    <scope>NUCLEOTIDE SEQUENCE [LARGE SCALE GENOMIC DNA]</scope>
    <source>
        <strain evidence="12 13">LSe6-4</strain>
    </source>
</reference>
<evidence type="ECO:0000256" key="3">
    <source>
        <dbReference type="ARBA" id="ARBA00004763"/>
    </source>
</evidence>
<dbReference type="PROSITE" id="PS50972">
    <property type="entry name" value="PTERIN_BINDING"/>
    <property type="match status" value="1"/>
</dbReference>
<dbReference type="PANTHER" id="PTHR20941">
    <property type="entry name" value="FOLATE SYNTHESIS PROTEINS"/>
    <property type="match status" value="1"/>
</dbReference>
<keyword evidence="7 10" id="KW-0479">Metal-binding</keyword>
<comment type="function">
    <text evidence="10">Catalyzes the condensation of para-aminobenzoate (pABA) with 6-hydroxymethyl-7,8-dihydropterin diphosphate (DHPt-PP) to form 7,8-dihydropteroate (H2Pte), the immediate precursor of folate derivatives.</text>
</comment>
<keyword evidence="13" id="KW-1185">Reference proteome</keyword>
<evidence type="ECO:0000313" key="13">
    <source>
        <dbReference type="Proteomes" id="UP001565927"/>
    </source>
</evidence>
<dbReference type="Gene3D" id="3.20.20.20">
    <property type="entry name" value="Dihydropteroate synthase-like"/>
    <property type="match status" value="1"/>
</dbReference>
<sequence length="290" mass="29954">MNPLLTPGPTRVLGVLNVTPDSFSDGGRHTDDPVARGLALHAAGADLVDVGGESTRPGASRVDAAEELRRVLPVVQGLVAAGVPVSVDTMRAATARAAVAAGAVVVNDVSGGLADPDMAATVAELDCVYVLSHWRGASDVMNSLATYEHAAVEVRRELGRQLDAVVAAGVDRDRIVLDPGLGFAKRAEHDWTVLGDLDLLQVLGRPLLIGASRKRFLGALLAGPDGVVPPPEERDVATAVITALLAERDVWGVRVHDVPSSVAAVKVAGAWRRGRTPTAVPVGTAAKGDT</sequence>
<dbReference type="SUPFAM" id="SSF51717">
    <property type="entry name" value="Dihydropteroate synthetase-like"/>
    <property type="match status" value="1"/>
</dbReference>
<comment type="pathway">
    <text evidence="3 10">Cofactor biosynthesis; tetrahydrofolate biosynthesis; 7,8-dihydrofolate from 2-amino-4-hydroxy-6-hydroxymethyl-7,8-dihydropteridine diphosphate and 4-aminobenzoate: step 1/2.</text>
</comment>
<dbReference type="InterPro" id="IPR011005">
    <property type="entry name" value="Dihydropteroate_synth-like_sf"/>
</dbReference>
<evidence type="ECO:0000256" key="8">
    <source>
        <dbReference type="ARBA" id="ARBA00022842"/>
    </source>
</evidence>
<evidence type="ECO:0000256" key="6">
    <source>
        <dbReference type="ARBA" id="ARBA00022679"/>
    </source>
</evidence>
<dbReference type="EMBL" id="JBGFTU010000021">
    <property type="protein sequence ID" value="MEZ0166417.1"/>
    <property type="molecule type" value="Genomic_DNA"/>
</dbReference>
<dbReference type="NCBIfam" id="TIGR01496">
    <property type="entry name" value="DHPS"/>
    <property type="match status" value="1"/>
</dbReference>
<accession>A0ABV4H6L0</accession>
<evidence type="ECO:0000256" key="4">
    <source>
        <dbReference type="ARBA" id="ARBA00009503"/>
    </source>
</evidence>
<evidence type="ECO:0000256" key="10">
    <source>
        <dbReference type="RuleBase" id="RU361205"/>
    </source>
</evidence>
<evidence type="ECO:0000256" key="1">
    <source>
        <dbReference type="ARBA" id="ARBA00000012"/>
    </source>
</evidence>
<evidence type="ECO:0000313" key="12">
    <source>
        <dbReference type="EMBL" id="MEZ0166417.1"/>
    </source>
</evidence>
<dbReference type="InterPro" id="IPR006390">
    <property type="entry name" value="DHP_synth_dom"/>
</dbReference>
<proteinExistence type="inferred from homology"/>
<protein>
    <recommendedName>
        <fullName evidence="5 10">Dihydropteroate synthase</fullName>
        <shortName evidence="10">DHPS</shortName>
        <ecNumber evidence="5 10">2.5.1.15</ecNumber>
    </recommendedName>
    <alternativeName>
        <fullName evidence="10">Dihydropteroate pyrophosphorylase</fullName>
    </alternativeName>
</protein>
<keyword evidence="6 10" id="KW-0808">Transferase</keyword>
<dbReference type="CDD" id="cd00739">
    <property type="entry name" value="DHPS"/>
    <property type="match status" value="1"/>
</dbReference>
<comment type="caution">
    <text evidence="12">The sequence shown here is derived from an EMBL/GenBank/DDBJ whole genome shotgun (WGS) entry which is preliminary data.</text>
</comment>
<comment type="cofactor">
    <cofactor evidence="2 10">
        <name>Mg(2+)</name>
        <dbReference type="ChEBI" id="CHEBI:18420"/>
    </cofactor>
</comment>
<dbReference type="EC" id="2.5.1.15" evidence="5 10"/>
<name>A0ABV4H6L0_9ACTN</name>
<evidence type="ECO:0000256" key="5">
    <source>
        <dbReference type="ARBA" id="ARBA00012458"/>
    </source>
</evidence>
<organism evidence="12 13">
    <name type="scientific">Kineococcus halophytocola</name>
    <dbReference type="NCBI Taxonomy" id="3234027"/>
    <lineage>
        <taxon>Bacteria</taxon>
        <taxon>Bacillati</taxon>
        <taxon>Actinomycetota</taxon>
        <taxon>Actinomycetes</taxon>
        <taxon>Kineosporiales</taxon>
        <taxon>Kineosporiaceae</taxon>
        <taxon>Kineococcus</taxon>
    </lineage>
</organism>
<dbReference type="RefSeq" id="WP_370442636.1">
    <property type="nucleotide sequence ID" value="NZ_JBGFTU010000021.1"/>
</dbReference>
<dbReference type="InterPro" id="IPR000489">
    <property type="entry name" value="Pterin-binding_dom"/>
</dbReference>
<dbReference type="PROSITE" id="PS00793">
    <property type="entry name" value="DHPS_2"/>
    <property type="match status" value="1"/>
</dbReference>
<evidence type="ECO:0000256" key="2">
    <source>
        <dbReference type="ARBA" id="ARBA00001946"/>
    </source>
</evidence>
<evidence type="ECO:0000256" key="7">
    <source>
        <dbReference type="ARBA" id="ARBA00022723"/>
    </source>
</evidence>
<evidence type="ECO:0000256" key="9">
    <source>
        <dbReference type="ARBA" id="ARBA00022909"/>
    </source>
</evidence>
<dbReference type="PROSITE" id="PS00792">
    <property type="entry name" value="DHPS_1"/>
    <property type="match status" value="1"/>
</dbReference>
<keyword evidence="9 10" id="KW-0289">Folate biosynthesis</keyword>